<dbReference type="PANTHER" id="PTHR45752:SF195">
    <property type="entry name" value="LEUCINE-RICH REPEAT (LRR) FAMILY PROTEIN-RELATED"/>
    <property type="match status" value="1"/>
</dbReference>
<sequence length="383" mass="43962">MHDLIQDMGKWIVQKGKHLGERSRLWNVEDFKEVMDNNMGTTAVEAIWFTCFGKLSFSKEAMKNMQSLRILSIRNYRWGYLSDSKDGSIEYLSNNLCWFVWPHYPWKIDLSHSKSLKRTPDFKGMPNLEYLNLQDCMSLEEVQHSLKYCGKLIELNLEDCKSLERFPYVNVESLESLNLKYCSSLKKFPEIDGRMKQGTARKIMTSRSGIRELPLYFLDHQPHLIELDLDGITNLASLPSSICKSKGLVKLHVSNWSKLESLPEEIGDLENLEELHASNTLISRPPSSIVRLNKLISLSFGQHRSEDSVFFVFPQVNEGLLSLKSLDLIYCNIKDGGLPEDIGSLSSLKKLYLKGNNFEHLPRSISKLGALEYLDLSDCKRLT</sequence>
<dbReference type="OrthoDB" id="1394818at2759"/>
<dbReference type="AlphaFoldDB" id="A0A9J5ZEL6"/>
<dbReference type="Gene3D" id="3.80.10.10">
    <property type="entry name" value="Ribonuclease Inhibitor"/>
    <property type="match status" value="2"/>
</dbReference>
<organism evidence="1 2">
    <name type="scientific">Solanum commersonii</name>
    <name type="common">Commerson's wild potato</name>
    <name type="synonym">Commerson's nightshade</name>
    <dbReference type="NCBI Taxonomy" id="4109"/>
    <lineage>
        <taxon>Eukaryota</taxon>
        <taxon>Viridiplantae</taxon>
        <taxon>Streptophyta</taxon>
        <taxon>Embryophyta</taxon>
        <taxon>Tracheophyta</taxon>
        <taxon>Spermatophyta</taxon>
        <taxon>Magnoliopsida</taxon>
        <taxon>eudicotyledons</taxon>
        <taxon>Gunneridae</taxon>
        <taxon>Pentapetalae</taxon>
        <taxon>asterids</taxon>
        <taxon>lamiids</taxon>
        <taxon>Solanales</taxon>
        <taxon>Solanaceae</taxon>
        <taxon>Solanoideae</taxon>
        <taxon>Solaneae</taxon>
        <taxon>Solanum</taxon>
    </lineage>
</organism>
<dbReference type="InterPro" id="IPR001611">
    <property type="entry name" value="Leu-rich_rpt"/>
</dbReference>
<evidence type="ECO:0000313" key="1">
    <source>
        <dbReference type="EMBL" id="KAG5609294.1"/>
    </source>
</evidence>
<protein>
    <submittedName>
        <fullName evidence="1">Uncharacterized protein</fullName>
    </submittedName>
</protein>
<comment type="caution">
    <text evidence="1">The sequence shown here is derived from an EMBL/GenBank/DDBJ whole genome shotgun (WGS) entry which is preliminary data.</text>
</comment>
<dbReference type="InterPro" id="IPR050715">
    <property type="entry name" value="LRR-SigEffector_domain"/>
</dbReference>
<dbReference type="EMBL" id="JACXVP010000004">
    <property type="protein sequence ID" value="KAG5609294.1"/>
    <property type="molecule type" value="Genomic_DNA"/>
</dbReference>
<dbReference type="Pfam" id="PF13855">
    <property type="entry name" value="LRR_8"/>
    <property type="match status" value="1"/>
</dbReference>
<keyword evidence="2" id="KW-1185">Reference proteome</keyword>
<reference evidence="1 2" key="1">
    <citation type="submission" date="2020-09" db="EMBL/GenBank/DDBJ databases">
        <title>De no assembly of potato wild relative species, Solanum commersonii.</title>
        <authorList>
            <person name="Cho K."/>
        </authorList>
    </citation>
    <scope>NUCLEOTIDE SEQUENCE [LARGE SCALE GENOMIC DNA]</scope>
    <source>
        <strain evidence="1">LZ3.2</strain>
        <tissue evidence="1">Leaf</tissue>
    </source>
</reference>
<gene>
    <name evidence="1" type="ORF">H5410_020575</name>
</gene>
<dbReference type="SUPFAM" id="SSF52058">
    <property type="entry name" value="L domain-like"/>
    <property type="match status" value="1"/>
</dbReference>
<dbReference type="InterPro" id="IPR032675">
    <property type="entry name" value="LRR_dom_sf"/>
</dbReference>
<accession>A0A9J5ZEL6</accession>
<name>A0A9J5ZEL6_SOLCO</name>
<dbReference type="PANTHER" id="PTHR45752">
    <property type="entry name" value="LEUCINE-RICH REPEAT-CONTAINING"/>
    <property type="match status" value="1"/>
</dbReference>
<evidence type="ECO:0000313" key="2">
    <source>
        <dbReference type="Proteomes" id="UP000824120"/>
    </source>
</evidence>
<dbReference type="Proteomes" id="UP000824120">
    <property type="component" value="Chromosome 4"/>
</dbReference>
<proteinExistence type="predicted"/>